<name>A0A1I7KU37_9BURK</name>
<dbReference type="Proteomes" id="UP000199391">
    <property type="component" value="Unassembled WGS sequence"/>
</dbReference>
<dbReference type="FunFam" id="3.40.190.290:FF:000001">
    <property type="entry name" value="Transcriptional regulator, LysR family"/>
    <property type="match status" value="1"/>
</dbReference>
<dbReference type="InterPro" id="IPR036388">
    <property type="entry name" value="WH-like_DNA-bd_sf"/>
</dbReference>
<dbReference type="SUPFAM" id="SSF46785">
    <property type="entry name" value="Winged helix' DNA-binding domain"/>
    <property type="match status" value="1"/>
</dbReference>
<dbReference type="EMBL" id="FPBO01000019">
    <property type="protein sequence ID" value="SFV00935.1"/>
    <property type="molecule type" value="Genomic_DNA"/>
</dbReference>
<evidence type="ECO:0000256" key="1">
    <source>
        <dbReference type="ARBA" id="ARBA00009437"/>
    </source>
</evidence>
<evidence type="ECO:0000256" key="4">
    <source>
        <dbReference type="ARBA" id="ARBA00023163"/>
    </source>
</evidence>
<evidence type="ECO:0000313" key="7">
    <source>
        <dbReference type="Proteomes" id="UP000199391"/>
    </source>
</evidence>
<accession>A0A1I7KU37</accession>
<keyword evidence="3" id="KW-0238">DNA-binding</keyword>
<dbReference type="Pfam" id="PF00126">
    <property type="entry name" value="HTH_1"/>
    <property type="match status" value="1"/>
</dbReference>
<dbReference type="InterPro" id="IPR058163">
    <property type="entry name" value="LysR-type_TF_proteobact-type"/>
</dbReference>
<dbReference type="PANTHER" id="PTHR30537">
    <property type="entry name" value="HTH-TYPE TRANSCRIPTIONAL REGULATOR"/>
    <property type="match status" value="1"/>
</dbReference>
<reference evidence="7" key="1">
    <citation type="submission" date="2016-10" db="EMBL/GenBank/DDBJ databases">
        <authorList>
            <person name="Varghese N."/>
            <person name="Submissions S."/>
        </authorList>
    </citation>
    <scope>NUCLEOTIDE SEQUENCE [LARGE SCALE GENOMIC DNA]</scope>
    <source>
        <strain evidence="7">CGMCC 1.11014</strain>
    </source>
</reference>
<dbReference type="GO" id="GO:0006351">
    <property type="term" value="P:DNA-templated transcription"/>
    <property type="evidence" value="ECO:0007669"/>
    <property type="project" value="TreeGrafter"/>
</dbReference>
<dbReference type="STRING" id="1035707.SAMN05216552_1019105"/>
<dbReference type="PROSITE" id="PS50931">
    <property type="entry name" value="HTH_LYSR"/>
    <property type="match status" value="1"/>
</dbReference>
<dbReference type="Pfam" id="PF03466">
    <property type="entry name" value="LysR_substrate"/>
    <property type="match status" value="1"/>
</dbReference>
<evidence type="ECO:0000256" key="2">
    <source>
        <dbReference type="ARBA" id="ARBA00023015"/>
    </source>
</evidence>
<proteinExistence type="inferred from homology"/>
<gene>
    <name evidence="6" type="ORF">SAMN05216552_1019105</name>
</gene>
<dbReference type="Gene3D" id="1.10.10.10">
    <property type="entry name" value="Winged helix-like DNA-binding domain superfamily/Winged helix DNA-binding domain"/>
    <property type="match status" value="1"/>
</dbReference>
<dbReference type="FunFam" id="1.10.10.10:FF:000001">
    <property type="entry name" value="LysR family transcriptional regulator"/>
    <property type="match status" value="1"/>
</dbReference>
<dbReference type="PANTHER" id="PTHR30537:SF5">
    <property type="entry name" value="HTH-TYPE TRANSCRIPTIONAL ACTIVATOR TTDR-RELATED"/>
    <property type="match status" value="1"/>
</dbReference>
<dbReference type="GO" id="GO:0043565">
    <property type="term" value="F:sequence-specific DNA binding"/>
    <property type="evidence" value="ECO:0007669"/>
    <property type="project" value="TreeGrafter"/>
</dbReference>
<evidence type="ECO:0000313" key="6">
    <source>
        <dbReference type="EMBL" id="SFV00935.1"/>
    </source>
</evidence>
<evidence type="ECO:0000259" key="5">
    <source>
        <dbReference type="PROSITE" id="PS50931"/>
    </source>
</evidence>
<keyword evidence="7" id="KW-1185">Reference proteome</keyword>
<sequence>MANPVNTVARSAKLNMDRFAELKAFCTVAGGGGFSSAGRRLGLATSSVTRLVDSLERRLGAVLLNRSTRSVTLTDAGRAYYERALRLLEELDAADDAAGPQAGEPRGLLRVAAPVTFCAMHIAPLLPELARRHPRLELDLRLSDTVSNMVDESIDVAIRIGSAGMAPNLIARRLAAHERVICASPDYLASHGEPRAPDDLARHNCMRFAHGDGRHVWRLKRGEEVYEVPVHGTLTVNNADVLRQAALGGMGLALLARWLVGPELESGALRRVLAGYDANPGPMDVGLFAIYQANRRGSAKIKAFIDLLESALGSELGRSLGSGGLNSPAQLRQLRARAAR</sequence>
<protein>
    <submittedName>
        <fullName evidence="6">Transcriptional regulator, LysR family</fullName>
    </submittedName>
</protein>
<dbReference type="CDD" id="cd08422">
    <property type="entry name" value="PBP2_CrgA_like"/>
    <property type="match status" value="1"/>
</dbReference>
<dbReference type="InterPro" id="IPR005119">
    <property type="entry name" value="LysR_subst-bd"/>
</dbReference>
<keyword evidence="4" id="KW-0804">Transcription</keyword>
<feature type="domain" description="HTH lysR-type" evidence="5">
    <location>
        <begin position="17"/>
        <end position="74"/>
    </location>
</feature>
<comment type="similarity">
    <text evidence="1">Belongs to the LysR transcriptional regulatory family.</text>
</comment>
<dbReference type="InterPro" id="IPR000847">
    <property type="entry name" value="LysR_HTH_N"/>
</dbReference>
<organism evidence="6 7">
    <name type="scientific">Pseudoduganella namucuonensis</name>
    <dbReference type="NCBI Taxonomy" id="1035707"/>
    <lineage>
        <taxon>Bacteria</taxon>
        <taxon>Pseudomonadati</taxon>
        <taxon>Pseudomonadota</taxon>
        <taxon>Betaproteobacteria</taxon>
        <taxon>Burkholderiales</taxon>
        <taxon>Oxalobacteraceae</taxon>
        <taxon>Telluria group</taxon>
        <taxon>Pseudoduganella</taxon>
    </lineage>
</organism>
<dbReference type="AlphaFoldDB" id="A0A1I7KU37"/>
<evidence type="ECO:0000256" key="3">
    <source>
        <dbReference type="ARBA" id="ARBA00023125"/>
    </source>
</evidence>
<dbReference type="InterPro" id="IPR036390">
    <property type="entry name" value="WH_DNA-bd_sf"/>
</dbReference>
<keyword evidence="2" id="KW-0805">Transcription regulation</keyword>
<dbReference type="Gene3D" id="3.40.190.290">
    <property type="match status" value="1"/>
</dbReference>
<dbReference type="SUPFAM" id="SSF53850">
    <property type="entry name" value="Periplasmic binding protein-like II"/>
    <property type="match status" value="1"/>
</dbReference>
<dbReference type="GO" id="GO:0003700">
    <property type="term" value="F:DNA-binding transcription factor activity"/>
    <property type="evidence" value="ECO:0007669"/>
    <property type="project" value="InterPro"/>
</dbReference>